<evidence type="ECO:0000256" key="1">
    <source>
        <dbReference type="ARBA" id="ARBA00004123"/>
    </source>
</evidence>
<dbReference type="Gramene" id="EFJ06013">
    <property type="protein sequence ID" value="EFJ06013"/>
    <property type="gene ID" value="SELMODRAFT_136206"/>
</dbReference>
<dbReference type="GO" id="GO:0006606">
    <property type="term" value="P:protein import into nucleus"/>
    <property type="evidence" value="ECO:0000318"/>
    <property type="project" value="GO_Central"/>
</dbReference>
<dbReference type="GO" id="GO:0006611">
    <property type="term" value="P:protein export from nucleus"/>
    <property type="evidence" value="ECO:0000318"/>
    <property type="project" value="GO_Central"/>
</dbReference>
<dbReference type="GO" id="GO:0005829">
    <property type="term" value="C:cytosol"/>
    <property type="evidence" value="ECO:0000318"/>
    <property type="project" value="GO_Central"/>
</dbReference>
<sequence>MAVPRAQLEAWLIDTASPDDALRSSATAAIASAEAVTGFAECLLAISAGKIPCIVSAPLFLNRFRADQNGTQAIAAATYFKNFLRAHWAQKEKIHGAERKNLREQLLEVLLRVDSIVLNLLTEAFRIVASHDFSGQEKSWQELVPALHNAVKNSDLVADGSTAPAYKTLNALLAIQAITKPFQYFLDPTVAREPVPPLLELISSDLLVPLHGFFHHLVEQKGFAPHDNVLLVIAKTFHLAVRSLSLQIGSHMPASVLSCLKIWIGDVLALLDIVNVDQTMDLSEQFSRLKVWKRCLQICCTLVARHRKHTEQYVDTTQQERYLYAHSKTIVYKCLIQDIHVAQERIISLAFDLLANILETGPGWRLLSPQFSSLLEKSIVSALVLSQKDVADWNDDEDEYLRKNLPSDLDESCGWRDDLLTPRRSALNLLGVIATSKAGILAGPTPNKRKKGKNKDARGTAGELLVMPYLSRYPLPTDGTCFESTVRYYFGVLLAYGALQQFFKSQSAEYLKMILLSRVFPIYSLTPPSPFLLANANWLLGELATCLPEDLKQPVFDSLISAMLAENVGGVSWRPARASAAAALAALLEEDYKPVKWFPLLQAIVSSVKSGADDARHALQLLTTTVETGEEDAAVHVPYLVVSIKDELLRHLPAPPDLQVVELGFSSMAALAHCWDSAEPGVSKNDEEPIKNWREGCITLRNTFAQLLQRAWICSPETPPSCLNDASVILGCLVKHTSDSSDMTRLKIERLVQVWADSIADWNAWDEEEDLAVFDAMEEIIAFNARCPLQQFCVAETPLPPAPPVPPRSILEGMAAFVSSGMESAYAAATWRACRLSHTLLHSTSVSFEGEAAVKLLVCRFTEAAFGRLTELSSFNVPLAKPLILVISSCYVGLPDTVEKVLSVAGKTKDVTEPFLQWAEAMATLADKDADPGLVLETELKLGVMCLLKLVDRLANNGTTEKIAGKCLVSLLDAAVRLKEAQQTNKAEGEEDGNEDDDTNDNSEEYSEEVSDEEDEEEEREETEDEFLERYAETARELEEEAIEDAEGGTEEDGQDIELGACHQKIHSW</sequence>
<dbReference type="FunCoup" id="D8TBH1">
    <property type="interactions" value="1054"/>
</dbReference>
<feature type="compositionally biased region" description="Basic and acidic residues" evidence="4">
    <location>
        <begin position="1028"/>
        <end position="1037"/>
    </location>
</feature>
<feature type="compositionally biased region" description="Acidic residues" evidence="4">
    <location>
        <begin position="1038"/>
        <end position="1056"/>
    </location>
</feature>
<dbReference type="AlphaFoldDB" id="D8TBH1"/>
<dbReference type="InParanoid" id="D8TBH1"/>
<keyword evidence="2" id="KW-0813">Transport</keyword>
<dbReference type="STRING" id="88036.D8TBH1"/>
<feature type="compositionally biased region" description="Acidic residues" evidence="4">
    <location>
        <begin position="989"/>
        <end position="1027"/>
    </location>
</feature>
<evidence type="ECO:0000259" key="5">
    <source>
        <dbReference type="PROSITE" id="PS50166"/>
    </source>
</evidence>
<evidence type="ECO:0000256" key="2">
    <source>
        <dbReference type="ARBA" id="ARBA00022448"/>
    </source>
</evidence>
<name>D8TBH1_SELML</name>
<dbReference type="Pfam" id="PF03810">
    <property type="entry name" value="IBN_N"/>
    <property type="match status" value="1"/>
</dbReference>
<evidence type="ECO:0000313" key="6">
    <source>
        <dbReference type="EMBL" id="EFJ06013.1"/>
    </source>
</evidence>
<evidence type="ECO:0000313" key="7">
    <source>
        <dbReference type="Proteomes" id="UP000001514"/>
    </source>
</evidence>
<dbReference type="eggNOG" id="ENOG502QSNA">
    <property type="taxonomic scope" value="Eukaryota"/>
</dbReference>
<dbReference type="Proteomes" id="UP000001514">
    <property type="component" value="Unassembled WGS sequence"/>
</dbReference>
<dbReference type="GO" id="GO:0005049">
    <property type="term" value="F:nuclear export signal receptor activity"/>
    <property type="evidence" value="ECO:0000318"/>
    <property type="project" value="GO_Central"/>
</dbReference>
<proteinExistence type="predicted"/>
<dbReference type="Gene3D" id="1.25.10.10">
    <property type="entry name" value="Leucine-rich Repeat Variant"/>
    <property type="match status" value="1"/>
</dbReference>
<dbReference type="HOGENOM" id="CLU_009775_0_0_1"/>
<accession>D8TBH1</accession>
<dbReference type="PROSITE" id="PS50166">
    <property type="entry name" value="IMPORTIN_B_NT"/>
    <property type="match status" value="1"/>
</dbReference>
<dbReference type="EMBL" id="GL377709">
    <property type="protein sequence ID" value="EFJ06013.1"/>
    <property type="molecule type" value="Genomic_DNA"/>
</dbReference>
<protein>
    <recommendedName>
        <fullName evidence="5">Importin N-terminal domain-containing protein</fullName>
    </recommendedName>
</protein>
<keyword evidence="7" id="KW-1185">Reference proteome</keyword>
<dbReference type="GO" id="GO:0031267">
    <property type="term" value="F:small GTPase binding"/>
    <property type="evidence" value="ECO:0007669"/>
    <property type="project" value="InterPro"/>
</dbReference>
<evidence type="ECO:0000256" key="3">
    <source>
        <dbReference type="ARBA" id="ARBA00023242"/>
    </source>
</evidence>
<organism evidence="7">
    <name type="scientific">Selaginella moellendorffii</name>
    <name type="common">Spikemoss</name>
    <dbReference type="NCBI Taxonomy" id="88036"/>
    <lineage>
        <taxon>Eukaryota</taxon>
        <taxon>Viridiplantae</taxon>
        <taxon>Streptophyta</taxon>
        <taxon>Embryophyta</taxon>
        <taxon>Tracheophyta</taxon>
        <taxon>Lycopodiopsida</taxon>
        <taxon>Selaginellales</taxon>
        <taxon>Selaginellaceae</taxon>
        <taxon>Selaginella</taxon>
    </lineage>
</organism>
<evidence type="ECO:0000256" key="4">
    <source>
        <dbReference type="SAM" id="MobiDB-lite"/>
    </source>
</evidence>
<dbReference type="GO" id="GO:0005635">
    <property type="term" value="C:nuclear envelope"/>
    <property type="evidence" value="ECO:0000318"/>
    <property type="project" value="GO_Central"/>
</dbReference>
<gene>
    <name evidence="6" type="ORF">SELMODRAFT_136206</name>
</gene>
<reference evidence="6 7" key="1">
    <citation type="journal article" date="2011" name="Science">
        <title>The Selaginella genome identifies genetic changes associated with the evolution of vascular plants.</title>
        <authorList>
            <person name="Banks J.A."/>
            <person name="Nishiyama T."/>
            <person name="Hasebe M."/>
            <person name="Bowman J.L."/>
            <person name="Gribskov M."/>
            <person name="dePamphilis C."/>
            <person name="Albert V.A."/>
            <person name="Aono N."/>
            <person name="Aoyama T."/>
            <person name="Ambrose B.A."/>
            <person name="Ashton N.W."/>
            <person name="Axtell M.J."/>
            <person name="Barker E."/>
            <person name="Barker M.S."/>
            <person name="Bennetzen J.L."/>
            <person name="Bonawitz N.D."/>
            <person name="Chapple C."/>
            <person name="Cheng C."/>
            <person name="Correa L.G."/>
            <person name="Dacre M."/>
            <person name="DeBarry J."/>
            <person name="Dreyer I."/>
            <person name="Elias M."/>
            <person name="Engstrom E.M."/>
            <person name="Estelle M."/>
            <person name="Feng L."/>
            <person name="Finet C."/>
            <person name="Floyd S.K."/>
            <person name="Frommer W.B."/>
            <person name="Fujita T."/>
            <person name="Gramzow L."/>
            <person name="Gutensohn M."/>
            <person name="Harholt J."/>
            <person name="Hattori M."/>
            <person name="Heyl A."/>
            <person name="Hirai T."/>
            <person name="Hiwatashi Y."/>
            <person name="Ishikawa M."/>
            <person name="Iwata M."/>
            <person name="Karol K.G."/>
            <person name="Koehler B."/>
            <person name="Kolukisaoglu U."/>
            <person name="Kubo M."/>
            <person name="Kurata T."/>
            <person name="Lalonde S."/>
            <person name="Li K."/>
            <person name="Li Y."/>
            <person name="Litt A."/>
            <person name="Lyons E."/>
            <person name="Manning G."/>
            <person name="Maruyama T."/>
            <person name="Michael T.P."/>
            <person name="Mikami K."/>
            <person name="Miyazaki S."/>
            <person name="Morinaga S."/>
            <person name="Murata T."/>
            <person name="Mueller-Roeber B."/>
            <person name="Nelson D.R."/>
            <person name="Obara M."/>
            <person name="Oguri Y."/>
            <person name="Olmstead R.G."/>
            <person name="Onodera N."/>
            <person name="Petersen B.L."/>
            <person name="Pils B."/>
            <person name="Prigge M."/>
            <person name="Rensing S.A."/>
            <person name="Riano-Pachon D.M."/>
            <person name="Roberts A.W."/>
            <person name="Sato Y."/>
            <person name="Scheller H.V."/>
            <person name="Schulz B."/>
            <person name="Schulz C."/>
            <person name="Shakirov E.V."/>
            <person name="Shibagaki N."/>
            <person name="Shinohara N."/>
            <person name="Shippen D.E."/>
            <person name="Soerensen I."/>
            <person name="Sotooka R."/>
            <person name="Sugimoto N."/>
            <person name="Sugita M."/>
            <person name="Sumikawa N."/>
            <person name="Tanurdzic M."/>
            <person name="Theissen G."/>
            <person name="Ulvskov P."/>
            <person name="Wakazuki S."/>
            <person name="Weng J.K."/>
            <person name="Willats W.W."/>
            <person name="Wipf D."/>
            <person name="Wolf P.G."/>
            <person name="Yang L."/>
            <person name="Zimmer A.D."/>
            <person name="Zhu Q."/>
            <person name="Mitros T."/>
            <person name="Hellsten U."/>
            <person name="Loque D."/>
            <person name="Otillar R."/>
            <person name="Salamov A."/>
            <person name="Schmutz J."/>
            <person name="Shapiro H."/>
            <person name="Lindquist E."/>
            <person name="Lucas S."/>
            <person name="Rokhsar D."/>
            <person name="Grigoriev I.V."/>
        </authorList>
    </citation>
    <scope>NUCLEOTIDE SEQUENCE [LARGE SCALE GENOMIC DNA]</scope>
</reference>
<dbReference type="SUPFAM" id="SSF48371">
    <property type="entry name" value="ARM repeat"/>
    <property type="match status" value="1"/>
</dbReference>
<dbReference type="KEGG" id="smo:SELMODRAFT_136206"/>
<feature type="domain" description="Importin N-terminal" evidence="5">
    <location>
        <begin position="74"/>
        <end position="112"/>
    </location>
</feature>
<dbReference type="OMA" id="TRRNIDW"/>
<comment type="subcellular location">
    <subcellularLocation>
        <location evidence="1">Nucleus</location>
    </subcellularLocation>
</comment>
<dbReference type="InterPro" id="IPR001494">
    <property type="entry name" value="Importin-beta_N"/>
</dbReference>
<keyword evidence="3" id="KW-0539">Nucleus</keyword>
<dbReference type="InterPro" id="IPR011989">
    <property type="entry name" value="ARM-like"/>
</dbReference>
<dbReference type="PANTHER" id="PTHR10997">
    <property type="entry name" value="IMPORTIN-7, 8, 11"/>
    <property type="match status" value="1"/>
</dbReference>
<dbReference type="PANTHER" id="PTHR10997:SF29">
    <property type="entry name" value="ARM REPEAT SUPERFAMILY PROTEIN"/>
    <property type="match status" value="1"/>
</dbReference>
<dbReference type="InterPro" id="IPR016024">
    <property type="entry name" value="ARM-type_fold"/>
</dbReference>
<feature type="region of interest" description="Disordered" evidence="4">
    <location>
        <begin position="982"/>
        <end position="1069"/>
    </location>
</feature>